<organism evidence="2 3">
    <name type="scientific">Alligator mississippiensis</name>
    <name type="common">American alligator</name>
    <dbReference type="NCBI Taxonomy" id="8496"/>
    <lineage>
        <taxon>Eukaryota</taxon>
        <taxon>Metazoa</taxon>
        <taxon>Chordata</taxon>
        <taxon>Craniata</taxon>
        <taxon>Vertebrata</taxon>
        <taxon>Euteleostomi</taxon>
        <taxon>Archelosauria</taxon>
        <taxon>Archosauria</taxon>
        <taxon>Crocodylia</taxon>
        <taxon>Alligatoridae</taxon>
        <taxon>Alligatorinae</taxon>
        <taxon>Alligator</taxon>
    </lineage>
</organism>
<name>A0A151M4V4_ALLMI</name>
<sequence>MGTFESHSIRWAWLLFSWGAPCVCTLPSSLWDHPPLPLHQASLILLDATGDPGIKENSRKRKRCGACGSSMHHQKGSLVGQSHTLAASQPLSCWITTTAASEGTQAQVLVPASPTLARIMKRNVFSCKLTEEKEHI</sequence>
<dbReference type="EMBL" id="AKHW03006584">
    <property type="protein sequence ID" value="KYO19552.1"/>
    <property type="molecule type" value="Genomic_DNA"/>
</dbReference>
<dbReference type="Proteomes" id="UP000050525">
    <property type="component" value="Unassembled WGS sequence"/>
</dbReference>
<gene>
    <name evidence="2" type="ORF">Y1Q_0007483</name>
</gene>
<evidence type="ECO:0000256" key="1">
    <source>
        <dbReference type="SAM" id="SignalP"/>
    </source>
</evidence>
<reference evidence="2 3" key="1">
    <citation type="journal article" date="2012" name="Genome Biol.">
        <title>Sequencing three crocodilian genomes to illuminate the evolution of archosaurs and amniotes.</title>
        <authorList>
            <person name="St John J.A."/>
            <person name="Braun E.L."/>
            <person name="Isberg S.R."/>
            <person name="Miles L.G."/>
            <person name="Chong A.Y."/>
            <person name="Gongora J."/>
            <person name="Dalzell P."/>
            <person name="Moran C."/>
            <person name="Bed'hom B."/>
            <person name="Abzhanov A."/>
            <person name="Burgess S.C."/>
            <person name="Cooksey A.M."/>
            <person name="Castoe T.A."/>
            <person name="Crawford N.G."/>
            <person name="Densmore L.D."/>
            <person name="Drew J.C."/>
            <person name="Edwards S.V."/>
            <person name="Faircloth B.C."/>
            <person name="Fujita M.K."/>
            <person name="Greenwold M.J."/>
            <person name="Hoffmann F.G."/>
            <person name="Howard J.M."/>
            <person name="Iguchi T."/>
            <person name="Janes D.E."/>
            <person name="Khan S.Y."/>
            <person name="Kohno S."/>
            <person name="de Koning A.J."/>
            <person name="Lance S.L."/>
            <person name="McCarthy F.M."/>
            <person name="McCormack J.E."/>
            <person name="Merchant M.E."/>
            <person name="Peterson D.G."/>
            <person name="Pollock D.D."/>
            <person name="Pourmand N."/>
            <person name="Raney B.J."/>
            <person name="Roessler K.A."/>
            <person name="Sanford J.R."/>
            <person name="Sawyer R.H."/>
            <person name="Schmidt C.J."/>
            <person name="Triplett E.W."/>
            <person name="Tuberville T.D."/>
            <person name="Venegas-Anaya M."/>
            <person name="Howard J.T."/>
            <person name="Jarvis E.D."/>
            <person name="Guillette L.J.Jr."/>
            <person name="Glenn T.C."/>
            <person name="Green R.E."/>
            <person name="Ray D.A."/>
        </authorList>
    </citation>
    <scope>NUCLEOTIDE SEQUENCE [LARGE SCALE GENOMIC DNA]</scope>
    <source>
        <strain evidence="2">KSC_2009_1</strain>
    </source>
</reference>
<accession>A0A151M4V4</accession>
<feature type="signal peptide" evidence="1">
    <location>
        <begin position="1"/>
        <end position="25"/>
    </location>
</feature>
<proteinExistence type="predicted"/>
<comment type="caution">
    <text evidence="2">The sequence shown here is derived from an EMBL/GenBank/DDBJ whole genome shotgun (WGS) entry which is preliminary data.</text>
</comment>
<keyword evidence="3" id="KW-1185">Reference proteome</keyword>
<evidence type="ECO:0000313" key="2">
    <source>
        <dbReference type="EMBL" id="KYO19552.1"/>
    </source>
</evidence>
<evidence type="ECO:0000313" key="3">
    <source>
        <dbReference type="Proteomes" id="UP000050525"/>
    </source>
</evidence>
<evidence type="ECO:0008006" key="4">
    <source>
        <dbReference type="Google" id="ProtNLM"/>
    </source>
</evidence>
<keyword evidence="1" id="KW-0732">Signal</keyword>
<dbReference type="AlphaFoldDB" id="A0A151M4V4"/>
<protein>
    <recommendedName>
        <fullName evidence="4">Secreted protein</fullName>
    </recommendedName>
</protein>
<feature type="chain" id="PRO_5007584746" description="Secreted protein" evidence="1">
    <location>
        <begin position="26"/>
        <end position="136"/>
    </location>
</feature>